<feature type="transmembrane region" description="Helical" evidence="1">
    <location>
        <begin position="123"/>
        <end position="147"/>
    </location>
</feature>
<accession>A0A7C8R7F1</accession>
<dbReference type="EMBL" id="JAABOJ010000064">
    <property type="protein sequence ID" value="KAF3272425.1"/>
    <property type="molecule type" value="Genomic_DNA"/>
</dbReference>
<reference evidence="2 3" key="1">
    <citation type="submission" date="2020-01" db="EMBL/GenBank/DDBJ databases">
        <authorList>
            <person name="Palmer J.M."/>
        </authorList>
    </citation>
    <scope>NUCLEOTIDE SEQUENCE [LARGE SCALE GENOMIC DNA]</scope>
    <source>
        <strain evidence="2 3">TWF970</strain>
    </source>
</reference>
<keyword evidence="1" id="KW-0472">Membrane</keyword>
<proteinExistence type="predicted"/>
<sequence>MGDLSMMRMMLLTDYGFAGSPKLKLWDFIQTSSKPMVAQPGMFKFSAITPPRVGQKLSLMAPTRFLARTMGPTLLALSASEYRNWDVFPKSSPAVVLLNGTILFACGVGIVQSHNVWHPPQALLVTALGWSILALGASRMAVPELILSSVQESQGPPNALLVGMGTVGIVLCTIGYWL</sequence>
<evidence type="ECO:0000256" key="1">
    <source>
        <dbReference type="SAM" id="Phobius"/>
    </source>
</evidence>
<protein>
    <submittedName>
        <fullName evidence="2">Uncharacterized protein</fullName>
    </submittedName>
</protein>
<feature type="transmembrane region" description="Helical" evidence="1">
    <location>
        <begin position="159"/>
        <end position="177"/>
    </location>
</feature>
<feature type="transmembrane region" description="Helical" evidence="1">
    <location>
        <begin position="93"/>
        <end position="111"/>
    </location>
</feature>
<organism evidence="2 3">
    <name type="scientific">Orbilia oligospora</name>
    <name type="common">Nematode-trapping fungus</name>
    <name type="synonym">Arthrobotrys oligospora</name>
    <dbReference type="NCBI Taxonomy" id="2813651"/>
    <lineage>
        <taxon>Eukaryota</taxon>
        <taxon>Fungi</taxon>
        <taxon>Dikarya</taxon>
        <taxon>Ascomycota</taxon>
        <taxon>Pezizomycotina</taxon>
        <taxon>Orbiliomycetes</taxon>
        <taxon>Orbiliales</taxon>
        <taxon>Orbiliaceae</taxon>
        <taxon>Orbilia</taxon>
    </lineage>
</organism>
<keyword evidence="1" id="KW-0812">Transmembrane</keyword>
<name>A0A7C8R7F1_ORBOL</name>
<gene>
    <name evidence="2" type="ORF">TWF970_010051</name>
</gene>
<dbReference type="AlphaFoldDB" id="A0A7C8R7F1"/>
<comment type="caution">
    <text evidence="2">The sequence shown here is derived from an EMBL/GenBank/DDBJ whole genome shotgun (WGS) entry which is preliminary data.</text>
</comment>
<evidence type="ECO:0000313" key="3">
    <source>
        <dbReference type="Proteomes" id="UP000474640"/>
    </source>
</evidence>
<dbReference type="Proteomes" id="UP000474640">
    <property type="component" value="Unassembled WGS sequence"/>
</dbReference>
<evidence type="ECO:0000313" key="2">
    <source>
        <dbReference type="EMBL" id="KAF3272425.1"/>
    </source>
</evidence>
<keyword evidence="1" id="KW-1133">Transmembrane helix</keyword>
<dbReference type="OrthoDB" id="4140444at2759"/>